<evidence type="ECO:0000256" key="3">
    <source>
        <dbReference type="ARBA" id="ARBA00022692"/>
    </source>
</evidence>
<evidence type="ECO:0000313" key="8">
    <source>
        <dbReference type="Proteomes" id="UP001498771"/>
    </source>
</evidence>
<keyword evidence="5 6" id="KW-0472">Membrane</keyword>
<reference evidence="7 8" key="1">
    <citation type="submission" date="2024-03" db="EMBL/GenBank/DDBJ databases">
        <title>Genome-scale model development and genomic sequencing of the oleaginous clade Lipomyces.</title>
        <authorList>
            <consortium name="Lawrence Berkeley National Laboratory"/>
            <person name="Czajka J.J."/>
            <person name="Han Y."/>
            <person name="Kim J."/>
            <person name="Mondo S.J."/>
            <person name="Hofstad B.A."/>
            <person name="Robles A."/>
            <person name="Haridas S."/>
            <person name="Riley R."/>
            <person name="LaButti K."/>
            <person name="Pangilinan J."/>
            <person name="Andreopoulos W."/>
            <person name="Lipzen A."/>
            <person name="Yan J."/>
            <person name="Wang M."/>
            <person name="Ng V."/>
            <person name="Grigoriev I.V."/>
            <person name="Spatafora J.W."/>
            <person name="Magnuson J.K."/>
            <person name="Baker S.E."/>
            <person name="Pomraning K.R."/>
        </authorList>
    </citation>
    <scope>NUCLEOTIDE SEQUENCE [LARGE SCALE GENOMIC DNA]</scope>
    <source>
        <strain evidence="7 8">Phaff 52-87</strain>
    </source>
</reference>
<evidence type="ECO:0000256" key="4">
    <source>
        <dbReference type="ARBA" id="ARBA00022989"/>
    </source>
</evidence>
<dbReference type="PANTHER" id="PTHR13353">
    <property type="entry name" value="TRANSMEMBRANE PROTEIN 19"/>
    <property type="match status" value="1"/>
</dbReference>
<comment type="caution">
    <text evidence="7">The sequence shown here is derived from an EMBL/GenBank/DDBJ whole genome shotgun (WGS) entry which is preliminary data.</text>
</comment>
<feature type="transmembrane region" description="Helical" evidence="6">
    <location>
        <begin position="203"/>
        <end position="225"/>
    </location>
</feature>
<dbReference type="EMBL" id="JBBJBU010000004">
    <property type="protein sequence ID" value="KAK7205714.1"/>
    <property type="molecule type" value="Genomic_DNA"/>
</dbReference>
<dbReference type="Pfam" id="PF01940">
    <property type="entry name" value="DUF92"/>
    <property type="match status" value="1"/>
</dbReference>
<comment type="similarity">
    <text evidence="2">Belongs to the TMEM19 family.</text>
</comment>
<keyword evidence="3 6" id="KW-0812">Transmembrane</keyword>
<feature type="transmembrane region" description="Helical" evidence="6">
    <location>
        <begin position="170"/>
        <end position="191"/>
    </location>
</feature>
<gene>
    <name evidence="7" type="ORF">BZA70DRAFT_138710</name>
</gene>
<proteinExistence type="inferred from homology"/>
<dbReference type="InterPro" id="IPR002794">
    <property type="entry name" value="DUF92_TMEM19"/>
</dbReference>
<comment type="subcellular location">
    <subcellularLocation>
        <location evidence="1">Membrane</location>
        <topology evidence="1">Multi-pass membrane protein</topology>
    </subcellularLocation>
</comment>
<accession>A0ABR1F7A1</accession>
<sequence length="286" mass="29913">MGLIGIILRCTAVVGMMQRAGKRKSLTPNGLTAGMITGLIHAVHPWSIFTILLFGFFITGTAFTKVKANIKKKLTVSPTGGAGGEGPRTEVQVLANSVIASVLILLHALFKRSQCFDSDILAIGVIAQYAAVTADTWSSELGILSRSRPILITTMRPCPPGTNGGVSQTGLISAFAGGAFVGLLTALFAPFCDSWSLVSRLRLIFGIAIVGFTGSILDSLLGATLQQSVANDSGVIIEVEGGEKKRLSGKIVSGADVLSNNGVNLAMAFATTVLTMFIAYAFYGFH</sequence>
<evidence type="ECO:0000313" key="7">
    <source>
        <dbReference type="EMBL" id="KAK7205714.1"/>
    </source>
</evidence>
<organism evidence="7 8">
    <name type="scientific">Myxozyma melibiosi</name>
    <dbReference type="NCBI Taxonomy" id="54550"/>
    <lineage>
        <taxon>Eukaryota</taxon>
        <taxon>Fungi</taxon>
        <taxon>Dikarya</taxon>
        <taxon>Ascomycota</taxon>
        <taxon>Saccharomycotina</taxon>
        <taxon>Lipomycetes</taxon>
        <taxon>Lipomycetales</taxon>
        <taxon>Lipomycetaceae</taxon>
        <taxon>Myxozyma</taxon>
    </lineage>
</organism>
<keyword evidence="8" id="KW-1185">Reference proteome</keyword>
<evidence type="ECO:0000256" key="6">
    <source>
        <dbReference type="SAM" id="Phobius"/>
    </source>
</evidence>
<feature type="transmembrane region" description="Helical" evidence="6">
    <location>
        <begin position="265"/>
        <end position="285"/>
    </location>
</feature>
<dbReference type="GeneID" id="90035132"/>
<name>A0ABR1F7A1_9ASCO</name>
<protein>
    <submittedName>
        <fullName evidence="7">Integral membrane protein DUF92-domain-containing protein</fullName>
    </submittedName>
</protein>
<dbReference type="Proteomes" id="UP001498771">
    <property type="component" value="Unassembled WGS sequence"/>
</dbReference>
<evidence type="ECO:0000256" key="5">
    <source>
        <dbReference type="ARBA" id="ARBA00023136"/>
    </source>
</evidence>
<feature type="transmembrane region" description="Helical" evidence="6">
    <location>
        <begin position="93"/>
        <end position="110"/>
    </location>
</feature>
<dbReference type="PANTHER" id="PTHR13353:SF5">
    <property type="entry name" value="TRANSMEMBRANE PROTEIN 19"/>
    <property type="match status" value="1"/>
</dbReference>
<evidence type="ECO:0000256" key="1">
    <source>
        <dbReference type="ARBA" id="ARBA00004141"/>
    </source>
</evidence>
<dbReference type="RefSeq" id="XP_064768747.1">
    <property type="nucleotide sequence ID" value="XM_064909620.1"/>
</dbReference>
<evidence type="ECO:0000256" key="2">
    <source>
        <dbReference type="ARBA" id="ARBA00009012"/>
    </source>
</evidence>
<feature type="transmembrane region" description="Helical" evidence="6">
    <location>
        <begin position="43"/>
        <end position="63"/>
    </location>
</feature>
<keyword evidence="4 6" id="KW-1133">Transmembrane helix</keyword>